<dbReference type="EMBL" id="WTPW01000284">
    <property type="protein sequence ID" value="KAF0526883.1"/>
    <property type="molecule type" value="Genomic_DNA"/>
</dbReference>
<proteinExistence type="predicted"/>
<sequence length="367" mass="43160">MDINSLINHEEDDNYERSNCTFINPVDINYKPIDELNYESIDKLNYEPSNELNYEPIEELLSDNTIKDKSSEDNYYELLDEILSDNTVMDKDPDNSLSAESFLNESNYSQESFNEFERFDYSQEIFNESEQSNYFQERFNKSNQLSSQNSSIIIDLENNNEEQEIYLITEQLRVKEIIHSLLPIEYPPISEDGIAIVYNIETWNNSEAFINNIQYKLGKPCGGDDADIYCPFLETLVKKSHYTCQVVKICENLNIDIKNKTHCEVDMDVDLLQLTNKQKKLKHICKKYLALTNGNQTCTFNNRNCNGDFVVRKLSKLNQNSKDTWFIGYSKWKSTEAHFFYRLKDEIDPQLLRKLFESESKILWIFA</sequence>
<dbReference type="Proteomes" id="UP000439903">
    <property type="component" value="Unassembled WGS sequence"/>
</dbReference>
<evidence type="ECO:0000313" key="1">
    <source>
        <dbReference type="EMBL" id="KAF0526883.1"/>
    </source>
</evidence>
<keyword evidence="2" id="KW-1185">Reference proteome</keyword>
<name>A0A8H4EP16_GIGMA</name>
<evidence type="ECO:0000313" key="2">
    <source>
        <dbReference type="Proteomes" id="UP000439903"/>
    </source>
</evidence>
<gene>
    <name evidence="1" type="ORF">F8M41_013923</name>
</gene>
<dbReference type="AlphaFoldDB" id="A0A8H4EP16"/>
<protein>
    <submittedName>
        <fullName evidence="1">Uncharacterized protein</fullName>
    </submittedName>
</protein>
<organism evidence="1 2">
    <name type="scientific">Gigaspora margarita</name>
    <dbReference type="NCBI Taxonomy" id="4874"/>
    <lineage>
        <taxon>Eukaryota</taxon>
        <taxon>Fungi</taxon>
        <taxon>Fungi incertae sedis</taxon>
        <taxon>Mucoromycota</taxon>
        <taxon>Glomeromycotina</taxon>
        <taxon>Glomeromycetes</taxon>
        <taxon>Diversisporales</taxon>
        <taxon>Gigasporaceae</taxon>
        <taxon>Gigaspora</taxon>
    </lineage>
</organism>
<accession>A0A8H4EP16</accession>
<comment type="caution">
    <text evidence="1">The sequence shown here is derived from an EMBL/GenBank/DDBJ whole genome shotgun (WGS) entry which is preliminary data.</text>
</comment>
<reference evidence="1 2" key="1">
    <citation type="journal article" date="2019" name="Environ. Microbiol.">
        <title>At the nexus of three kingdoms: the genome of the mycorrhizal fungus Gigaspora margarita provides insights into plant, endobacterial and fungal interactions.</title>
        <authorList>
            <person name="Venice F."/>
            <person name="Ghignone S."/>
            <person name="Salvioli di Fossalunga A."/>
            <person name="Amselem J."/>
            <person name="Novero M."/>
            <person name="Xianan X."/>
            <person name="Sedzielewska Toro K."/>
            <person name="Morin E."/>
            <person name="Lipzen A."/>
            <person name="Grigoriev I.V."/>
            <person name="Henrissat B."/>
            <person name="Martin F.M."/>
            <person name="Bonfante P."/>
        </authorList>
    </citation>
    <scope>NUCLEOTIDE SEQUENCE [LARGE SCALE GENOMIC DNA]</scope>
    <source>
        <strain evidence="1 2">BEG34</strain>
    </source>
</reference>